<dbReference type="InterPro" id="IPR014991">
    <property type="entry name" value="DUF1840"/>
</dbReference>
<feature type="compositionally biased region" description="Acidic residues" evidence="1">
    <location>
        <begin position="68"/>
        <end position="77"/>
    </location>
</feature>
<name>A0A1H5WN38_9RHOO</name>
<dbReference type="STRING" id="96773.Tchl_1505"/>
<feature type="region of interest" description="Disordered" evidence="1">
    <location>
        <begin position="56"/>
        <end position="83"/>
    </location>
</feature>
<dbReference type="KEGG" id="tcl:Tchl_1505"/>
<dbReference type="EMBL" id="CP018839">
    <property type="protein sequence ID" value="APR04364.1"/>
    <property type="molecule type" value="Genomic_DNA"/>
</dbReference>
<dbReference type="Proteomes" id="UP000185739">
    <property type="component" value="Chromosome"/>
</dbReference>
<keyword evidence="3" id="KW-1185">Reference proteome</keyword>
<dbReference type="OrthoDB" id="5296629at2"/>
<proteinExistence type="predicted"/>
<accession>A0A1H5WN38</accession>
<dbReference type="AlphaFoldDB" id="A0A1H5WN38"/>
<evidence type="ECO:0000313" key="3">
    <source>
        <dbReference type="Proteomes" id="UP000185739"/>
    </source>
</evidence>
<dbReference type="Pfam" id="PF08895">
    <property type="entry name" value="DUF1840"/>
    <property type="match status" value="1"/>
</dbReference>
<gene>
    <name evidence="2" type="ORF">Tchl_1505</name>
</gene>
<feature type="compositionally biased region" description="Basic and acidic residues" evidence="1">
    <location>
        <begin position="56"/>
        <end position="67"/>
    </location>
</feature>
<evidence type="ECO:0000256" key="1">
    <source>
        <dbReference type="SAM" id="MobiDB-lite"/>
    </source>
</evidence>
<sequence>MLVTFKSAASADVIMFGAVAQTLLGILGKTSDEGSGIITVTQLPEAITRLKKAIEEDRARQAERPHDEDADAGAEENEAGRSAMVAPVGLAQRAWPLLNMLEASLRENVPVVWGT</sequence>
<reference evidence="2 3" key="1">
    <citation type="submission" date="2016-12" db="EMBL/GenBank/DDBJ databases">
        <title>Complete genome sequence of Thauera chlorobenzoica, a Betaproteobacterium degrading haloaromatics anaerobically to CO2 and halides.</title>
        <authorList>
            <person name="Goris T."/>
            <person name="Mergelsberg M."/>
            <person name="Boll M."/>
        </authorList>
    </citation>
    <scope>NUCLEOTIDE SEQUENCE [LARGE SCALE GENOMIC DNA]</scope>
    <source>
        <strain evidence="2 3">3CB1</strain>
    </source>
</reference>
<evidence type="ECO:0000313" key="2">
    <source>
        <dbReference type="EMBL" id="APR04364.1"/>
    </source>
</evidence>
<organism evidence="2 3">
    <name type="scientific">Thauera chlorobenzoica</name>
    <dbReference type="NCBI Taxonomy" id="96773"/>
    <lineage>
        <taxon>Bacteria</taxon>
        <taxon>Pseudomonadati</taxon>
        <taxon>Pseudomonadota</taxon>
        <taxon>Betaproteobacteria</taxon>
        <taxon>Rhodocyclales</taxon>
        <taxon>Zoogloeaceae</taxon>
        <taxon>Thauera</taxon>
    </lineage>
</organism>
<protein>
    <submittedName>
        <fullName evidence="2">Uncharacterized protein</fullName>
    </submittedName>
</protein>
<dbReference type="RefSeq" id="WP_075147846.1">
    <property type="nucleotide sequence ID" value="NZ_CP018839.1"/>
</dbReference>